<protein>
    <submittedName>
        <fullName evidence="1">Uncharacterized protein</fullName>
    </submittedName>
</protein>
<gene>
    <name evidence="1" type="ORF">QFC20_006758</name>
</gene>
<reference evidence="1" key="1">
    <citation type="submission" date="2023-04" db="EMBL/GenBank/DDBJ databases">
        <title>Draft Genome sequencing of Naganishia species isolated from polar environments using Oxford Nanopore Technology.</title>
        <authorList>
            <person name="Leo P."/>
            <person name="Venkateswaran K."/>
        </authorList>
    </citation>
    <scope>NUCLEOTIDE SEQUENCE</scope>
    <source>
        <strain evidence="1">MNA-CCFEE 5262</strain>
    </source>
</reference>
<organism evidence="1 2">
    <name type="scientific">Naganishia adeliensis</name>
    <dbReference type="NCBI Taxonomy" id="92952"/>
    <lineage>
        <taxon>Eukaryota</taxon>
        <taxon>Fungi</taxon>
        <taxon>Dikarya</taxon>
        <taxon>Basidiomycota</taxon>
        <taxon>Agaricomycotina</taxon>
        <taxon>Tremellomycetes</taxon>
        <taxon>Filobasidiales</taxon>
        <taxon>Filobasidiaceae</taxon>
        <taxon>Naganishia</taxon>
    </lineage>
</organism>
<comment type="caution">
    <text evidence="1">The sequence shown here is derived from an EMBL/GenBank/DDBJ whole genome shotgun (WGS) entry which is preliminary data.</text>
</comment>
<dbReference type="Proteomes" id="UP001230649">
    <property type="component" value="Unassembled WGS sequence"/>
</dbReference>
<evidence type="ECO:0000313" key="2">
    <source>
        <dbReference type="Proteomes" id="UP001230649"/>
    </source>
</evidence>
<dbReference type="EMBL" id="JASBWS010000130">
    <property type="protein sequence ID" value="KAJ9095070.1"/>
    <property type="molecule type" value="Genomic_DNA"/>
</dbReference>
<evidence type="ECO:0000313" key="1">
    <source>
        <dbReference type="EMBL" id="KAJ9095070.1"/>
    </source>
</evidence>
<proteinExistence type="predicted"/>
<sequence>MESDLPKHLLDGLARAIFDPLSSIDLASLPPLPTTPPGNGEVNVTAFPEITLGNDNGAGENHKDIGWTPMLNPRSASTSSQTTQWTGNGKLVDIITPMPTYRTLQPKPAAESRFILPPRIEEEFPGPSKSPLEESLMLPISSSRKQTSADESVLLPTFSSPRKPPHKPANTTLADTTRFHGFTTINGDVSDLMGDDKSFMDAMMRSPSDSAEAESTRQVGTERRAGPESPVKGKGKPRAVDSVREETPDSEGGGRRHGFGSVLAGMAAYEASIGRQVASQESQGEVSEVQIVVSKASDSPSVVSAVPGSPRRHAPRPNSNSLAVADQTGDVSTLFPSSPSIKRYMNTQTHRASAPSMDDSRLDMVDLSDLRSAQIDRRIADESDTTTLQADLDRSTIYPSSPAVRRNMARSTMDLMRDVQEEEMDSRLEQSVYHGKGKQRETARPDIDSFPTASSSSAVPESPARRHRRSRQDDGAGDQTMDLGAMIKRTSRKLTTDYGDTTFLAPSSSAGGRGALDQSMLIDIQSPFKPARGGKKREVEESYYDLMGGDNTFMKQVEDVTIGDDSPIKGNILPPVLQSRHPIVTSSNDFVFKIPELPSKISPKKASEASSIPTSPTTPRAALPLVTGNTSPIRSAPASGTLSTPTRSVQRSATTRTLFTPSTTRVSASGSTHTRHLSSDYRSTTALPPRTPLAERGFGPQSAKKVSSSSISSVLGETDGRSVNIRAQTSTGSGGMKRSATMNDFTPVKHERSANNDETPRGRFAIGHARSPSDSAAGAKPGSTTIPSGHKRSSTISSPSRYAHAKEPTVPGATSRVRLPGQGLRQVSGQGKVDDPDARTRKQAMSPEKLLQRVSRPTAAPQASASPSRTRTGFRPVPSQQSAPPRAVGSSSSALGSAPGQPRTSTARMLTSRTGSSSSMLTARSSGLPSRTSTTTSISRPAPKSAVPAQSSSAATRMPAPSATMAGRAANGLPRPTSTFRPRSTVPAPVGTARPSSTSSAATKSRLVAPTAMQSRPGAVPVGRSGSSIAGRSTGLPAKKAGIEVARGRLDRVPGFHK</sequence>
<accession>A0ACC2V834</accession>
<name>A0ACC2V834_9TREE</name>
<keyword evidence="2" id="KW-1185">Reference proteome</keyword>